<accession>A0A2H6K9L0</accession>
<evidence type="ECO:0000256" key="5">
    <source>
        <dbReference type="ARBA" id="ARBA00023136"/>
    </source>
</evidence>
<dbReference type="InterPro" id="IPR036259">
    <property type="entry name" value="MFS_trans_sf"/>
</dbReference>
<keyword evidence="9" id="KW-1185">Reference proteome</keyword>
<keyword evidence="3 7" id="KW-0812">Transmembrane</keyword>
<feature type="transmembrane region" description="Helical" evidence="7">
    <location>
        <begin position="261"/>
        <end position="281"/>
    </location>
</feature>
<dbReference type="GO" id="GO:0016020">
    <property type="term" value="C:membrane"/>
    <property type="evidence" value="ECO:0007669"/>
    <property type="project" value="UniProtKB-SubCell"/>
</dbReference>
<feature type="region of interest" description="Disordered" evidence="6">
    <location>
        <begin position="77"/>
        <end position="128"/>
    </location>
</feature>
<feature type="transmembrane region" description="Helical" evidence="7">
    <location>
        <begin position="49"/>
        <end position="69"/>
    </location>
</feature>
<evidence type="ECO:0000256" key="1">
    <source>
        <dbReference type="ARBA" id="ARBA00004141"/>
    </source>
</evidence>
<evidence type="ECO:0000256" key="6">
    <source>
        <dbReference type="SAM" id="MobiDB-lite"/>
    </source>
</evidence>
<feature type="transmembrane region" description="Helical" evidence="7">
    <location>
        <begin position="21"/>
        <end position="43"/>
    </location>
</feature>
<dbReference type="SUPFAM" id="SSF103473">
    <property type="entry name" value="MFS general substrate transporter"/>
    <property type="match status" value="2"/>
</dbReference>
<keyword evidence="5 7" id="KW-0472">Membrane</keyword>
<organism evidence="8 9">
    <name type="scientific">Babesia ovata</name>
    <dbReference type="NCBI Taxonomy" id="189622"/>
    <lineage>
        <taxon>Eukaryota</taxon>
        <taxon>Sar</taxon>
        <taxon>Alveolata</taxon>
        <taxon>Apicomplexa</taxon>
        <taxon>Aconoidasida</taxon>
        <taxon>Piroplasmida</taxon>
        <taxon>Babesiidae</taxon>
        <taxon>Babesia</taxon>
    </lineage>
</organism>
<dbReference type="InterPro" id="IPR044770">
    <property type="entry name" value="MFS_spinster-like"/>
</dbReference>
<reference evidence="8 9" key="1">
    <citation type="journal article" date="2017" name="BMC Genomics">
        <title>Whole-genome assembly of Babesia ovata and comparative genomics between closely related pathogens.</title>
        <authorList>
            <person name="Yamagishi J."/>
            <person name="Asada M."/>
            <person name="Hakimi H."/>
            <person name="Tanaka T.Q."/>
            <person name="Sugimoto C."/>
            <person name="Kawazu S."/>
        </authorList>
    </citation>
    <scope>NUCLEOTIDE SEQUENCE [LARGE SCALE GENOMIC DNA]</scope>
    <source>
        <strain evidence="8 9">Miyake</strain>
    </source>
</reference>
<keyword evidence="4 7" id="KW-1133">Transmembrane helix</keyword>
<comment type="subcellular location">
    <subcellularLocation>
        <location evidence="1">Membrane</location>
        <topology evidence="1">Multi-pass membrane protein</topology>
    </subcellularLocation>
</comment>
<dbReference type="VEuPathDB" id="PiroplasmaDB:BOVATA_011660"/>
<evidence type="ECO:0000256" key="7">
    <source>
        <dbReference type="SAM" id="Phobius"/>
    </source>
</evidence>
<keyword evidence="2" id="KW-0813">Transport</keyword>
<dbReference type="PANTHER" id="PTHR23505">
    <property type="entry name" value="SPINSTER"/>
    <property type="match status" value="1"/>
</dbReference>
<evidence type="ECO:0000313" key="8">
    <source>
        <dbReference type="EMBL" id="GBE59673.1"/>
    </source>
</evidence>
<dbReference type="RefSeq" id="XP_028865916.1">
    <property type="nucleotide sequence ID" value="XM_029010083.1"/>
</dbReference>
<feature type="compositionally biased region" description="Polar residues" evidence="6">
    <location>
        <begin position="99"/>
        <end position="113"/>
    </location>
</feature>
<dbReference type="Gene3D" id="1.20.1250.20">
    <property type="entry name" value="MFS general substrate transporter like domains"/>
    <property type="match status" value="1"/>
</dbReference>
<proteinExistence type="predicted"/>
<sequence>MAEWWMWTRKAWRGNQERRNNLWQSLIAPYNSLLVMGMASIVLSSASQYRSILFLRFLHGFGFACVYPVQQKIVADSTSSKETKKVEGTPNQGKKAEGAQNQGKKTEGAQNQGKKAEGNQNQGKEEEESKAASRYVWILFGIGIIFGMESKPSNGGDSTDGNSGGGHSSGSKKGFKELIEGAFTGPFKRSTTWLLILTLFIAEAPMSAFNYMTIYLQYLGVSDTMAGVAIAVTLIGGAAGSGAGGVVIKEIAKQYEDFGELSSGMVVMAIRLVVCLLFFLGKPPCGKLLWYHYVELATLGATLVTVGGVDRALLKSAIEKNFQATTSAMIRTISGIASSVILFQVSAYLTEKVFGYVPSRESFETMDAAVKEKNAEALRKSMMNHLMCCFWGIRNLGTLSLLNAFKDKSIESTFDVIIFWYRDMSNGVHRDVEAKFPLAPVNFLELII</sequence>
<gene>
    <name evidence="8" type="ORF">BOVATA_011660</name>
</gene>
<feature type="transmembrane region" description="Helical" evidence="7">
    <location>
        <begin position="193"/>
        <end position="216"/>
    </location>
</feature>
<name>A0A2H6K9L0_9APIC</name>
<protein>
    <submittedName>
        <fullName evidence="8">Major facilitator superfamily member protein</fullName>
    </submittedName>
</protein>
<dbReference type="GeneID" id="39873443"/>
<comment type="caution">
    <text evidence="8">The sequence shown here is derived from an EMBL/GenBank/DDBJ whole genome shotgun (WGS) entry which is preliminary data.</text>
</comment>
<dbReference type="EMBL" id="BDSA01000001">
    <property type="protein sequence ID" value="GBE59673.1"/>
    <property type="molecule type" value="Genomic_DNA"/>
</dbReference>
<evidence type="ECO:0000256" key="3">
    <source>
        <dbReference type="ARBA" id="ARBA00022692"/>
    </source>
</evidence>
<dbReference type="PANTHER" id="PTHR23505:SF52">
    <property type="entry name" value="MAJOR FACILITATOR SUPERFAMILY PROTEIN"/>
    <property type="match status" value="1"/>
</dbReference>
<feature type="transmembrane region" description="Helical" evidence="7">
    <location>
        <begin position="228"/>
        <end position="249"/>
    </location>
</feature>
<evidence type="ECO:0000256" key="2">
    <source>
        <dbReference type="ARBA" id="ARBA00022448"/>
    </source>
</evidence>
<dbReference type="AlphaFoldDB" id="A0A2H6K9L0"/>
<evidence type="ECO:0000256" key="4">
    <source>
        <dbReference type="ARBA" id="ARBA00022989"/>
    </source>
</evidence>
<evidence type="ECO:0000313" key="9">
    <source>
        <dbReference type="Proteomes" id="UP000236319"/>
    </source>
</evidence>
<dbReference type="OrthoDB" id="440755at2759"/>
<dbReference type="Proteomes" id="UP000236319">
    <property type="component" value="Unassembled WGS sequence"/>
</dbReference>